<gene>
    <name evidence="1" type="ORF">F4821DRAFT_218819</name>
</gene>
<dbReference type="Proteomes" id="UP001497680">
    <property type="component" value="Unassembled WGS sequence"/>
</dbReference>
<proteinExistence type="predicted"/>
<evidence type="ECO:0000313" key="2">
    <source>
        <dbReference type="Proteomes" id="UP001497680"/>
    </source>
</evidence>
<comment type="caution">
    <text evidence="1">The sequence shown here is derived from an EMBL/GenBank/DDBJ whole genome shotgun (WGS) entry which is preliminary data.</text>
</comment>
<evidence type="ECO:0000313" key="1">
    <source>
        <dbReference type="EMBL" id="KAI6082261.1"/>
    </source>
</evidence>
<organism evidence="1 2">
    <name type="scientific">Hypoxylon rubiginosum</name>
    <dbReference type="NCBI Taxonomy" id="110542"/>
    <lineage>
        <taxon>Eukaryota</taxon>
        <taxon>Fungi</taxon>
        <taxon>Dikarya</taxon>
        <taxon>Ascomycota</taxon>
        <taxon>Pezizomycotina</taxon>
        <taxon>Sordariomycetes</taxon>
        <taxon>Xylariomycetidae</taxon>
        <taxon>Xylariales</taxon>
        <taxon>Hypoxylaceae</taxon>
        <taxon>Hypoxylon</taxon>
    </lineage>
</organism>
<protein>
    <submittedName>
        <fullName evidence="1">Uncharacterized protein</fullName>
    </submittedName>
</protein>
<dbReference type="EMBL" id="MU394375">
    <property type="protein sequence ID" value="KAI6082261.1"/>
    <property type="molecule type" value="Genomic_DNA"/>
</dbReference>
<keyword evidence="2" id="KW-1185">Reference proteome</keyword>
<accession>A0ACC0CP71</accession>
<reference evidence="1 2" key="1">
    <citation type="journal article" date="2022" name="New Phytol.">
        <title>Ecological generalism drives hyperdiversity of secondary metabolite gene clusters in xylarialean endophytes.</title>
        <authorList>
            <person name="Franco M.E.E."/>
            <person name="Wisecaver J.H."/>
            <person name="Arnold A.E."/>
            <person name="Ju Y.M."/>
            <person name="Slot J.C."/>
            <person name="Ahrendt S."/>
            <person name="Moore L.P."/>
            <person name="Eastman K.E."/>
            <person name="Scott K."/>
            <person name="Konkel Z."/>
            <person name="Mondo S.J."/>
            <person name="Kuo A."/>
            <person name="Hayes R.D."/>
            <person name="Haridas S."/>
            <person name="Andreopoulos B."/>
            <person name="Riley R."/>
            <person name="LaButti K."/>
            <person name="Pangilinan J."/>
            <person name="Lipzen A."/>
            <person name="Amirebrahimi M."/>
            <person name="Yan J."/>
            <person name="Adam C."/>
            <person name="Keymanesh K."/>
            <person name="Ng V."/>
            <person name="Louie K."/>
            <person name="Northen T."/>
            <person name="Drula E."/>
            <person name="Henrissat B."/>
            <person name="Hsieh H.M."/>
            <person name="Youens-Clark K."/>
            <person name="Lutzoni F."/>
            <person name="Miadlikowska J."/>
            <person name="Eastwood D.C."/>
            <person name="Hamelin R.C."/>
            <person name="Grigoriev I.V."/>
            <person name="U'Ren J.M."/>
        </authorList>
    </citation>
    <scope>NUCLEOTIDE SEQUENCE [LARGE SCALE GENOMIC DNA]</scope>
    <source>
        <strain evidence="1 2">ER1909</strain>
    </source>
</reference>
<name>A0ACC0CP71_9PEZI</name>
<sequence length="273" mass="29191">MEALTTAFKAPSWCLDRFAVYIDNNPYHSSTRSPTRGWSDPSFSQCIPSQYTKSLQVFSPGVCPDYMTIARTASHVDGDETTWTGGCCQSGFSDMGGYFCTSTVTTPMAFVLQANISTADVYTTLSDLWIEHDQMTVAWQETDLNDLPPEIRSQYGAIMGLSVTTSTESSTTSQSTQAATGRVTSTIAIATSTTDSASGVPSSGSGFLPESTPTSTYSTDATTTLTGQRTTTGNTASAHTSSPTSTTSSGGTRLSWKAIRTLIAWPVLFWMSY</sequence>